<dbReference type="FunFam" id="3.20.20.80:FF:000063">
    <property type="entry name" value="Beta-hexosaminidase"/>
    <property type="match status" value="1"/>
</dbReference>
<dbReference type="EC" id="3.2.1.52" evidence="7"/>
<feature type="domain" description="Glycoside hydrolase family 20 catalytic" evidence="10">
    <location>
        <begin position="183"/>
        <end position="524"/>
    </location>
</feature>
<evidence type="ECO:0000256" key="1">
    <source>
        <dbReference type="ARBA" id="ARBA00001231"/>
    </source>
</evidence>
<evidence type="ECO:0000313" key="12">
    <source>
        <dbReference type="EMBL" id="CAF9932855.1"/>
    </source>
</evidence>
<dbReference type="GO" id="GO:0016231">
    <property type="term" value="F:beta-N-acetylglucosaminidase activity"/>
    <property type="evidence" value="ECO:0007669"/>
    <property type="project" value="TreeGrafter"/>
</dbReference>
<dbReference type="PANTHER" id="PTHR22600">
    <property type="entry name" value="BETA-HEXOSAMINIDASE"/>
    <property type="match status" value="1"/>
</dbReference>
<feature type="chain" id="PRO_5034209228" description="Beta-hexosaminidase" evidence="9">
    <location>
        <begin position="21"/>
        <end position="571"/>
    </location>
</feature>
<dbReference type="GO" id="GO:0016020">
    <property type="term" value="C:membrane"/>
    <property type="evidence" value="ECO:0007669"/>
    <property type="project" value="TreeGrafter"/>
</dbReference>
<evidence type="ECO:0000259" key="11">
    <source>
        <dbReference type="Pfam" id="PF14845"/>
    </source>
</evidence>
<dbReference type="OrthoDB" id="428480at2759"/>
<name>A0A8H3IXT2_9LECA</name>
<evidence type="ECO:0000256" key="3">
    <source>
        <dbReference type="ARBA" id="ARBA00022729"/>
    </source>
</evidence>
<gene>
    <name evidence="12" type="ORF">GOMPHAMPRED_006683</name>
</gene>
<dbReference type="PIRSF" id="PIRSF001093">
    <property type="entry name" value="B-hxosamndse_ab_euk"/>
    <property type="match status" value="1"/>
</dbReference>
<feature type="signal peptide" evidence="9">
    <location>
        <begin position="1"/>
        <end position="20"/>
    </location>
</feature>
<evidence type="ECO:0000256" key="9">
    <source>
        <dbReference type="SAM" id="SignalP"/>
    </source>
</evidence>
<keyword evidence="6 7" id="KW-0326">Glycosidase</keyword>
<accession>A0A8H3IXT2</accession>
<dbReference type="PANTHER" id="PTHR22600:SF58">
    <property type="entry name" value="BETA-HEXOSAMINIDASE"/>
    <property type="match status" value="1"/>
</dbReference>
<keyword evidence="5" id="KW-0325">Glycoprotein</keyword>
<dbReference type="AlphaFoldDB" id="A0A8H3IXT2"/>
<dbReference type="EMBL" id="CAJPDQ010000048">
    <property type="protein sequence ID" value="CAF9932855.1"/>
    <property type="molecule type" value="Genomic_DNA"/>
</dbReference>
<evidence type="ECO:0000313" key="13">
    <source>
        <dbReference type="Proteomes" id="UP000664169"/>
    </source>
</evidence>
<comment type="caution">
    <text evidence="12">The sequence shown here is derived from an EMBL/GenBank/DDBJ whole genome shotgun (WGS) entry which is preliminary data.</text>
</comment>
<dbReference type="SUPFAM" id="SSF55545">
    <property type="entry name" value="beta-N-acetylhexosaminidase-like domain"/>
    <property type="match status" value="1"/>
</dbReference>
<protein>
    <recommendedName>
        <fullName evidence="7">Beta-hexosaminidase</fullName>
        <ecNumber evidence="7">3.2.1.52</ecNumber>
    </recommendedName>
</protein>
<dbReference type="PRINTS" id="PR00738">
    <property type="entry name" value="GLHYDRLASE20"/>
</dbReference>
<comment type="catalytic activity">
    <reaction evidence="1 7">
        <text>Hydrolysis of terminal non-reducing N-acetyl-D-hexosamine residues in N-acetyl-beta-D-hexosaminides.</text>
        <dbReference type="EC" id="3.2.1.52"/>
    </reaction>
</comment>
<dbReference type="InterPro" id="IPR029019">
    <property type="entry name" value="HEX_eukaryotic_N"/>
</dbReference>
<feature type="active site" description="Proton donor" evidence="8">
    <location>
        <position position="344"/>
    </location>
</feature>
<dbReference type="GO" id="GO:0030203">
    <property type="term" value="P:glycosaminoglycan metabolic process"/>
    <property type="evidence" value="ECO:0007669"/>
    <property type="project" value="TreeGrafter"/>
</dbReference>
<evidence type="ECO:0000256" key="8">
    <source>
        <dbReference type="PIRSR" id="PIRSR001093-1"/>
    </source>
</evidence>
<evidence type="ECO:0000256" key="5">
    <source>
        <dbReference type="ARBA" id="ARBA00023180"/>
    </source>
</evidence>
<dbReference type="InterPro" id="IPR017853">
    <property type="entry name" value="GH"/>
</dbReference>
<evidence type="ECO:0000256" key="7">
    <source>
        <dbReference type="PIRNR" id="PIRNR001093"/>
    </source>
</evidence>
<evidence type="ECO:0000256" key="4">
    <source>
        <dbReference type="ARBA" id="ARBA00022801"/>
    </source>
</evidence>
<evidence type="ECO:0000256" key="2">
    <source>
        <dbReference type="ARBA" id="ARBA00006285"/>
    </source>
</evidence>
<sequence>MRFSLISALYVAQISTTVTALWPAPSQLSTGTSVAWISPNVKITYVPLNSGGYRRDVAPQSKRPSDAQLIAGASQRFSKLLTSSAYIPWKLYPKGKDFEPAPGSGTTISSVTITQVPSKGNSTDSVDESYTLKLSDSKVKITAATAQGAMHALTTLTQLFYLSSKGGYYTTQAPVTIQDAPEFSWRGLNVDIARNYEPPSKIKTLIDGLAFNKFNRLHIHATDSQSWPLEIPSIPDLAGKGAYRPDYAWTAADLEDVQSYAYARGVMPYIEIDSPGHTASIAWSQPDLIVGYNQQPWPTFCNEPPCGQVKLNSKATNEFFDHLAADLYPRTAKWSERFHSGGDELNANIYGLPGSGVGSNSSAKIKPALQNFVRHVHQNIRKNGMKPIVWEEMLLNWNLTLEKDVIIQTWLSTDSIATATSQGYKALFGEYSWWYMDCGFGQWVDPLTTNPNTPIVPPYTDYCSPYKSWREIYAYDPTANLTAAQKANVLGGEVHMWGELTDPQNFDGKVWPRASAAAELLWQGPTGPKGVNYTVTNRLADQRERMVAMGFEASVVQMTWCLQTGGESCAQ</sequence>
<dbReference type="Pfam" id="PF14845">
    <property type="entry name" value="Glycohydro_20b2"/>
    <property type="match status" value="1"/>
</dbReference>
<keyword evidence="3 9" id="KW-0732">Signal</keyword>
<dbReference type="GO" id="GO:0005975">
    <property type="term" value="P:carbohydrate metabolic process"/>
    <property type="evidence" value="ECO:0007669"/>
    <property type="project" value="InterPro"/>
</dbReference>
<keyword evidence="13" id="KW-1185">Reference proteome</keyword>
<feature type="domain" description="Beta-hexosaminidase eukaryotic type N-terminal" evidence="11">
    <location>
        <begin position="21"/>
        <end position="159"/>
    </location>
</feature>
<proteinExistence type="inferred from homology"/>
<dbReference type="InterPro" id="IPR029018">
    <property type="entry name" value="Hex-like_dom2"/>
</dbReference>
<dbReference type="SUPFAM" id="SSF51445">
    <property type="entry name" value="(Trans)glycosidases"/>
    <property type="match status" value="1"/>
</dbReference>
<evidence type="ECO:0000259" key="10">
    <source>
        <dbReference type="Pfam" id="PF00728"/>
    </source>
</evidence>
<dbReference type="InterPro" id="IPR025705">
    <property type="entry name" value="Beta_hexosaminidase_sua/sub"/>
</dbReference>
<dbReference type="Proteomes" id="UP000664169">
    <property type="component" value="Unassembled WGS sequence"/>
</dbReference>
<evidence type="ECO:0000256" key="6">
    <source>
        <dbReference type="ARBA" id="ARBA00023295"/>
    </source>
</evidence>
<organism evidence="12 13">
    <name type="scientific">Gomphillus americanus</name>
    <dbReference type="NCBI Taxonomy" id="1940652"/>
    <lineage>
        <taxon>Eukaryota</taxon>
        <taxon>Fungi</taxon>
        <taxon>Dikarya</taxon>
        <taxon>Ascomycota</taxon>
        <taxon>Pezizomycotina</taxon>
        <taxon>Lecanoromycetes</taxon>
        <taxon>OSLEUM clade</taxon>
        <taxon>Ostropomycetidae</taxon>
        <taxon>Ostropales</taxon>
        <taxon>Graphidaceae</taxon>
        <taxon>Gomphilloideae</taxon>
        <taxon>Gomphillus</taxon>
    </lineage>
</organism>
<dbReference type="Pfam" id="PF00728">
    <property type="entry name" value="Glyco_hydro_20"/>
    <property type="match status" value="1"/>
</dbReference>
<reference evidence="12" key="1">
    <citation type="submission" date="2021-03" db="EMBL/GenBank/DDBJ databases">
        <authorList>
            <person name="Tagirdzhanova G."/>
        </authorList>
    </citation>
    <scope>NUCLEOTIDE SEQUENCE</scope>
</reference>
<dbReference type="Gene3D" id="3.20.20.80">
    <property type="entry name" value="Glycosidases"/>
    <property type="match status" value="1"/>
</dbReference>
<keyword evidence="4 7" id="KW-0378">Hydrolase</keyword>
<comment type="similarity">
    <text evidence="2 7">Belongs to the glycosyl hydrolase 20 family.</text>
</comment>
<dbReference type="InterPro" id="IPR015883">
    <property type="entry name" value="Glyco_hydro_20_cat"/>
</dbReference>
<dbReference type="Gene3D" id="3.30.379.10">
    <property type="entry name" value="Chitobiase/beta-hexosaminidase domain 2-like"/>
    <property type="match status" value="1"/>
</dbReference>